<feature type="repeat" description="WD" evidence="1">
    <location>
        <begin position="83"/>
        <end position="118"/>
    </location>
</feature>
<reference evidence="5" key="1">
    <citation type="submission" date="2016-06" db="UniProtKB">
        <authorList>
            <consortium name="WormBaseParasite"/>
        </authorList>
    </citation>
    <scope>IDENTIFICATION</scope>
</reference>
<dbReference type="EMBL" id="UYSU01033538">
    <property type="protein sequence ID" value="VDL92481.1"/>
    <property type="molecule type" value="Genomic_DNA"/>
</dbReference>
<accession>A0A183SPE8</accession>
<organism evidence="5">
    <name type="scientific">Schistocephalus solidus</name>
    <name type="common">Tapeworm</name>
    <dbReference type="NCBI Taxonomy" id="70667"/>
    <lineage>
        <taxon>Eukaryota</taxon>
        <taxon>Metazoa</taxon>
        <taxon>Spiralia</taxon>
        <taxon>Lophotrochozoa</taxon>
        <taxon>Platyhelminthes</taxon>
        <taxon>Cestoda</taxon>
        <taxon>Eucestoda</taxon>
        <taxon>Diphyllobothriidea</taxon>
        <taxon>Diphyllobothriidae</taxon>
        <taxon>Schistocephalus</taxon>
    </lineage>
</organism>
<dbReference type="WBParaSite" id="SSLN_0000629101-mRNA-1">
    <property type="protein sequence ID" value="SSLN_0000629101-mRNA-1"/>
    <property type="gene ID" value="SSLN_0000629101"/>
</dbReference>
<feature type="region of interest" description="Disordered" evidence="2">
    <location>
        <begin position="684"/>
        <end position="729"/>
    </location>
</feature>
<dbReference type="InterPro" id="IPR036322">
    <property type="entry name" value="WD40_repeat_dom_sf"/>
</dbReference>
<dbReference type="Pfam" id="PF00400">
    <property type="entry name" value="WD40"/>
    <property type="match status" value="1"/>
</dbReference>
<keyword evidence="4" id="KW-1185">Reference proteome</keyword>
<dbReference type="PANTHER" id="PTHR22874:SF1">
    <property type="entry name" value="ACTIVATING MOLECULE IN BECN1-REGULATED AUTOPHAGY PROTEIN 1"/>
    <property type="match status" value="1"/>
</dbReference>
<dbReference type="GO" id="GO:0000423">
    <property type="term" value="P:mitophagy"/>
    <property type="evidence" value="ECO:0007669"/>
    <property type="project" value="TreeGrafter"/>
</dbReference>
<reference evidence="3 4" key="2">
    <citation type="submission" date="2018-11" db="EMBL/GenBank/DDBJ databases">
        <authorList>
            <consortium name="Pathogen Informatics"/>
        </authorList>
    </citation>
    <scope>NUCLEOTIDE SEQUENCE [LARGE SCALE GENOMIC DNA]</scope>
    <source>
        <strain evidence="3 4">NST_G2</strain>
    </source>
</reference>
<proteinExistence type="predicted"/>
<dbReference type="InterPro" id="IPR052596">
    <property type="entry name" value="AMBRA1_autophagy"/>
</dbReference>
<name>A0A183SPE8_SCHSO</name>
<dbReference type="GO" id="GO:0080008">
    <property type="term" value="C:Cul4-RING E3 ubiquitin ligase complex"/>
    <property type="evidence" value="ECO:0007669"/>
    <property type="project" value="TreeGrafter"/>
</dbReference>
<dbReference type="GO" id="GO:0000045">
    <property type="term" value="P:autophagosome assembly"/>
    <property type="evidence" value="ECO:0007669"/>
    <property type="project" value="TreeGrafter"/>
</dbReference>
<feature type="compositionally biased region" description="Polar residues" evidence="2">
    <location>
        <begin position="1026"/>
        <end position="1039"/>
    </location>
</feature>
<dbReference type="Gene3D" id="2.130.10.10">
    <property type="entry name" value="YVTN repeat-like/Quinoprotein amine dehydrogenase"/>
    <property type="match status" value="1"/>
</dbReference>
<dbReference type="STRING" id="70667.A0A183SPE8"/>
<dbReference type="GO" id="GO:1990756">
    <property type="term" value="F:ubiquitin-like ligase-substrate adaptor activity"/>
    <property type="evidence" value="ECO:0007669"/>
    <property type="project" value="TreeGrafter"/>
</dbReference>
<dbReference type="OrthoDB" id="6363363at2759"/>
<evidence type="ECO:0000256" key="2">
    <source>
        <dbReference type="SAM" id="MobiDB-lite"/>
    </source>
</evidence>
<gene>
    <name evidence="3" type="ORF">SSLN_LOCUS6096</name>
</gene>
<dbReference type="PROSITE" id="PS50082">
    <property type="entry name" value="WD_REPEATS_2"/>
    <property type="match status" value="1"/>
</dbReference>
<feature type="region of interest" description="Disordered" evidence="2">
    <location>
        <begin position="503"/>
        <end position="539"/>
    </location>
</feature>
<keyword evidence="1" id="KW-0853">WD repeat</keyword>
<dbReference type="Proteomes" id="UP000275846">
    <property type="component" value="Unassembled WGS sequence"/>
</dbReference>
<dbReference type="SUPFAM" id="SSF69322">
    <property type="entry name" value="Tricorn protease domain 2"/>
    <property type="match status" value="1"/>
</dbReference>
<dbReference type="PANTHER" id="PTHR22874">
    <property type="entry name" value="ACTIVATING MOLECULE IN BECN1-REGULATED AUTOPHAGY PROTEIN 1"/>
    <property type="match status" value="1"/>
</dbReference>
<feature type="region of interest" description="Disordered" evidence="2">
    <location>
        <begin position="1026"/>
        <end position="1047"/>
    </location>
</feature>
<dbReference type="SMART" id="SM00320">
    <property type="entry name" value="WD40"/>
    <property type="match status" value="2"/>
</dbReference>
<sequence length="1081" mass="116520">MTEFIRYIKEREIGRHGKTHRTTVSDNITALRTSSAILAKTPLNSRSTYLLRLNNDSKLIAAAHANRTVAIYSASSGSLLGTCEGHERSPWTLAFHPSNSTLLASGCLGGSIRLWSLQRLIHSHEKCQEIASEPPRLAATRMWKQAGAIASLAFHPQHPILIVAWYLRLLNKLPADFAFIYPNIEFYSIRLLAAQHAAILAAQVRHIEAVNLPFTVQKLAQSVRNGESKISIPYLRSDPNPTAVAVIEDLPAKEFLLSRGTYCKSGSPGVFARSGICCGGHACDLVLIHRELMRNSLCRPCLQSFWRWTNETVDWWTWAAEDNRNSHSPMGPSVGTPMSSTRCCGSPRTLSSAQTASPERSGPPVPNVSVGMCINCSIDVTDSSRGVCQPSSGNMSQTSLCVRSTQLSVVRAALSLIRKKMGNVHEVTRVTYLAPGIINDAKLSRKLSCMLQSSSCRSLMSTAKELNLPPTLVELLRSQFLAGKRELEVEEVLPKRSKYTMENALGDSDDASPASDKNRQPVDSSATVSTPPSSPCRSGTNLAAEAVHLATSLDVSRAAWNKPPPVRIVSASKTDTGNLHHTRPSIFDFVPLGSRLLHSAHEMPLGASASSSKSTSQTSSVATDAPRHSSNLGETMLDNPGMAACCKCGRIVPYTIPVGPKSSINEAICASLLFPAGYSLSTMESNAGRPQHQPSSPSSSSGNTSHGVGEQGPPVSRQTPPAETVSLPHGGVFSMLSQANSNSVLTSMQQGITNVMAGLLADMGDHASACSLQDTTYRICRWELQLCGPVQKVATDSSPPQHLTSAPISRPYLPMPLNVAVSYSRNSLVVPDVRIFNDSSICLSPDGHLLGAFVVPHGSSATSNSAGEGGNPTVDSLLAIFRLTPYRRRGQCIYARKFVNANPVCLDFSPNANMLAVGLAATGLYHSDDQIDDNRWTSSPQDHALSDAPKRRRFLRNLSVIPHPRPPPSAAISTNGSVESWYRSLLLAPNKVSLNTLVWCPDGGIAYGTTKGLVIMVRPQCLPDTDQPSYSLVDTTQSLSDDDENDRLPLMDADTLVNKVLFSSEQYQSSSAHLPLSSTNT</sequence>
<dbReference type="InterPro" id="IPR001680">
    <property type="entry name" value="WD40_rpt"/>
</dbReference>
<evidence type="ECO:0000313" key="4">
    <source>
        <dbReference type="Proteomes" id="UP000275846"/>
    </source>
</evidence>
<evidence type="ECO:0000313" key="5">
    <source>
        <dbReference type="WBParaSite" id="SSLN_0000629101-mRNA-1"/>
    </source>
</evidence>
<feature type="compositionally biased region" description="Low complexity" evidence="2">
    <location>
        <begin position="607"/>
        <end position="623"/>
    </location>
</feature>
<dbReference type="SUPFAM" id="SSF50978">
    <property type="entry name" value="WD40 repeat-like"/>
    <property type="match status" value="1"/>
</dbReference>
<feature type="compositionally biased region" description="Low complexity" evidence="2">
    <location>
        <begin position="521"/>
        <end position="531"/>
    </location>
</feature>
<protein>
    <submittedName>
        <fullName evidence="5">WD_REPEATS_REGION domain-containing protein</fullName>
    </submittedName>
</protein>
<dbReference type="AlphaFoldDB" id="A0A183SPE8"/>
<evidence type="ECO:0000256" key="1">
    <source>
        <dbReference type="PROSITE-ProRule" id="PRU00221"/>
    </source>
</evidence>
<dbReference type="InterPro" id="IPR015943">
    <property type="entry name" value="WD40/YVTN_repeat-like_dom_sf"/>
</dbReference>
<evidence type="ECO:0000313" key="3">
    <source>
        <dbReference type="EMBL" id="VDL92481.1"/>
    </source>
</evidence>
<feature type="region of interest" description="Disordered" evidence="2">
    <location>
        <begin position="604"/>
        <end position="635"/>
    </location>
</feature>